<dbReference type="SUPFAM" id="SSF55729">
    <property type="entry name" value="Acyl-CoA N-acyltransferases (Nat)"/>
    <property type="match status" value="2"/>
</dbReference>
<accession>A0A7M4DG36</accession>
<dbReference type="Pfam" id="PF00583">
    <property type="entry name" value="Acetyltransf_1"/>
    <property type="match status" value="1"/>
</dbReference>
<reference evidence="4 5" key="1">
    <citation type="submission" date="2019-11" db="EMBL/GenBank/DDBJ databases">
        <authorList>
            <person name="Criscuolo A."/>
        </authorList>
    </citation>
    <scope>NUCLEOTIDE SEQUENCE [LARGE SCALE GENOMIC DNA]</scope>
    <source>
        <strain evidence="4">CIP111667</strain>
    </source>
</reference>
<feature type="domain" description="N-acetyltransferase" evidence="3">
    <location>
        <begin position="193"/>
        <end position="330"/>
    </location>
</feature>
<sequence length="330" mass="35997">MSTVERIGKVIPLQVTYRPHRPGDAARLAELTTVAMARDAVSEDWFTHTVLLDPNFDPDGLIVAADGATGQALGFVYAVRAGRGIGPDPDGGWITIGCVRPDARRQGIGTELVRRAGVFLAGKGAHWVNYAAYPLAYFLPGLDAAAYPDAARLFERAGFRRLYTAAAMSIDLAGYATPADVLDLRAARVAEGYTFATARPDDLPEVISFAAQRLAPDWGEAVRDSVLQHGRIDRVLLVRHPDGDVVGFSTYGAYRGLRERFGPYGVDETSRGTGLGKVLLHETLVRMRAEGAQSAWFLWTGEDSPAGHLYLRSGFRITRRFDVLRAELDH</sequence>
<protein>
    <submittedName>
        <fullName evidence="4">Putative acetyltransferase</fullName>
    </submittedName>
</protein>
<keyword evidence="5" id="KW-1185">Reference proteome</keyword>
<feature type="domain" description="N-acetyltransferase" evidence="3">
    <location>
        <begin position="15"/>
        <end position="173"/>
    </location>
</feature>
<dbReference type="InterPro" id="IPR000182">
    <property type="entry name" value="GNAT_dom"/>
</dbReference>
<dbReference type="InterPro" id="IPR050832">
    <property type="entry name" value="Bact_Acetyltransf"/>
</dbReference>
<gene>
    <name evidence="4" type="ORF">HALOF300_01081</name>
</gene>
<organism evidence="4 5">
    <name type="scientific">Occultella aeris</name>
    <dbReference type="NCBI Taxonomy" id="2761496"/>
    <lineage>
        <taxon>Bacteria</taxon>
        <taxon>Bacillati</taxon>
        <taxon>Actinomycetota</taxon>
        <taxon>Actinomycetes</taxon>
        <taxon>Micrococcales</taxon>
        <taxon>Ruaniaceae</taxon>
        <taxon>Occultella</taxon>
    </lineage>
</organism>
<dbReference type="AlphaFoldDB" id="A0A7M4DG36"/>
<evidence type="ECO:0000256" key="2">
    <source>
        <dbReference type="ARBA" id="ARBA00023315"/>
    </source>
</evidence>
<evidence type="ECO:0000259" key="3">
    <source>
        <dbReference type="PROSITE" id="PS51186"/>
    </source>
</evidence>
<dbReference type="PANTHER" id="PTHR43877">
    <property type="entry name" value="AMINOALKYLPHOSPHONATE N-ACETYLTRANSFERASE-RELATED-RELATED"/>
    <property type="match status" value="1"/>
</dbReference>
<dbReference type="Proteomes" id="UP000419743">
    <property type="component" value="Unassembled WGS sequence"/>
</dbReference>
<comment type="caution">
    <text evidence="4">The sequence shown here is derived from an EMBL/GenBank/DDBJ whole genome shotgun (WGS) entry which is preliminary data.</text>
</comment>
<name>A0A7M4DG36_9MICO</name>
<dbReference type="PROSITE" id="PS51186">
    <property type="entry name" value="GNAT"/>
    <property type="match status" value="2"/>
</dbReference>
<dbReference type="InterPro" id="IPR016181">
    <property type="entry name" value="Acyl_CoA_acyltransferase"/>
</dbReference>
<dbReference type="RefSeq" id="WP_197522324.1">
    <property type="nucleotide sequence ID" value="NZ_CACRYJ010000016.1"/>
</dbReference>
<dbReference type="Pfam" id="PF13508">
    <property type="entry name" value="Acetyltransf_7"/>
    <property type="match status" value="1"/>
</dbReference>
<dbReference type="CDD" id="cd04301">
    <property type="entry name" value="NAT_SF"/>
    <property type="match status" value="1"/>
</dbReference>
<evidence type="ECO:0000313" key="5">
    <source>
        <dbReference type="Proteomes" id="UP000419743"/>
    </source>
</evidence>
<dbReference type="EMBL" id="CACRYJ010000016">
    <property type="protein sequence ID" value="VZO35879.1"/>
    <property type="molecule type" value="Genomic_DNA"/>
</dbReference>
<evidence type="ECO:0000313" key="4">
    <source>
        <dbReference type="EMBL" id="VZO35879.1"/>
    </source>
</evidence>
<evidence type="ECO:0000256" key="1">
    <source>
        <dbReference type="ARBA" id="ARBA00022679"/>
    </source>
</evidence>
<keyword evidence="1 4" id="KW-0808">Transferase</keyword>
<dbReference type="GO" id="GO:0016747">
    <property type="term" value="F:acyltransferase activity, transferring groups other than amino-acyl groups"/>
    <property type="evidence" value="ECO:0007669"/>
    <property type="project" value="InterPro"/>
</dbReference>
<proteinExistence type="predicted"/>
<keyword evidence="2" id="KW-0012">Acyltransferase</keyword>
<dbReference type="Gene3D" id="3.40.630.30">
    <property type="match status" value="2"/>
</dbReference>